<sequence>MGDVSADCFIIAHSSADREHRLVDNVYNNLSVPPKILYTIDIGLYNDI</sequence>
<proteinExistence type="predicted"/>
<dbReference type="AlphaFoldDB" id="E9SG61"/>
<keyword evidence="2" id="KW-1185">Reference proteome</keyword>
<dbReference type="STRING" id="246199.CUS_7782"/>
<dbReference type="EMBL" id="ADKM02000122">
    <property type="protein sequence ID" value="EGC01824.1"/>
    <property type="molecule type" value="Genomic_DNA"/>
</dbReference>
<evidence type="ECO:0000313" key="1">
    <source>
        <dbReference type="EMBL" id="EGC01824.1"/>
    </source>
</evidence>
<dbReference type="Proteomes" id="UP000004259">
    <property type="component" value="Unassembled WGS sequence"/>
</dbReference>
<organism evidence="1 2">
    <name type="scientific">Ruminococcus albus 8</name>
    <dbReference type="NCBI Taxonomy" id="246199"/>
    <lineage>
        <taxon>Bacteria</taxon>
        <taxon>Bacillati</taxon>
        <taxon>Bacillota</taxon>
        <taxon>Clostridia</taxon>
        <taxon>Eubacteriales</taxon>
        <taxon>Oscillospiraceae</taxon>
        <taxon>Ruminococcus</taxon>
    </lineage>
</organism>
<reference evidence="1 2" key="1">
    <citation type="submission" date="2011-02" db="EMBL/GenBank/DDBJ databases">
        <authorList>
            <person name="Nelson K.E."/>
            <person name="Sutton G."/>
            <person name="Torralba M."/>
            <person name="Durkin S."/>
            <person name="Harkins D."/>
            <person name="Montgomery R."/>
            <person name="Ziemer C."/>
            <person name="Klaassens E."/>
            <person name="Ocuiv P."/>
            <person name="Morrison M."/>
        </authorList>
    </citation>
    <scope>NUCLEOTIDE SEQUENCE [LARGE SCALE GENOMIC DNA]</scope>
    <source>
        <strain evidence="1 2">8</strain>
    </source>
</reference>
<comment type="caution">
    <text evidence="1">The sequence shown here is derived from an EMBL/GenBank/DDBJ whole genome shotgun (WGS) entry which is preliminary data.</text>
</comment>
<evidence type="ECO:0000313" key="2">
    <source>
        <dbReference type="Proteomes" id="UP000004259"/>
    </source>
</evidence>
<gene>
    <name evidence="1" type="ORF">CUS_7782</name>
</gene>
<name>E9SG61_RUMAL</name>
<protein>
    <submittedName>
        <fullName evidence="1">Uncharacterized protein</fullName>
    </submittedName>
</protein>
<accession>E9SG61</accession>